<feature type="signal peptide" evidence="2">
    <location>
        <begin position="1"/>
        <end position="18"/>
    </location>
</feature>
<feature type="chain" id="PRO_5017286188" evidence="2">
    <location>
        <begin position="19"/>
        <end position="174"/>
    </location>
</feature>
<feature type="region of interest" description="Disordered" evidence="1">
    <location>
        <begin position="45"/>
        <end position="81"/>
    </location>
</feature>
<gene>
    <name evidence="3" type="ORF">FIE12Z_11488</name>
</gene>
<protein>
    <submittedName>
        <fullName evidence="3">Uncharacterized protein</fullName>
    </submittedName>
</protein>
<proteinExistence type="predicted"/>
<reference evidence="3 4" key="1">
    <citation type="journal article" date="2018" name="PLoS Pathog.">
        <title>Evolution of structural diversity of trichothecenes, a family of toxins produced by plant pathogenic and entomopathogenic fungi.</title>
        <authorList>
            <person name="Proctor R.H."/>
            <person name="McCormick S.P."/>
            <person name="Kim H.S."/>
            <person name="Cardoza R.E."/>
            <person name="Stanley A.M."/>
            <person name="Lindo L."/>
            <person name="Kelly A."/>
            <person name="Brown D.W."/>
            <person name="Lee T."/>
            <person name="Vaughan M.M."/>
            <person name="Alexander N.J."/>
            <person name="Busman M."/>
            <person name="Gutierrez S."/>
        </authorList>
    </citation>
    <scope>NUCLEOTIDE SEQUENCE [LARGE SCALE GENOMIC DNA]</scope>
    <source>
        <strain evidence="3 4">NRRL 13405</strain>
    </source>
</reference>
<comment type="caution">
    <text evidence="3">The sequence shown here is derived from an EMBL/GenBank/DDBJ whole genome shotgun (WGS) entry which is preliminary data.</text>
</comment>
<name>A0A395M8R7_9HYPO</name>
<dbReference type="EMBL" id="PXXK01000448">
    <property type="protein sequence ID" value="RFN44271.1"/>
    <property type="molecule type" value="Genomic_DNA"/>
</dbReference>
<dbReference type="STRING" id="2594813.A0A395M8R7"/>
<organism evidence="3 4">
    <name type="scientific">Fusarium flagelliforme</name>
    <dbReference type="NCBI Taxonomy" id="2675880"/>
    <lineage>
        <taxon>Eukaryota</taxon>
        <taxon>Fungi</taxon>
        <taxon>Dikarya</taxon>
        <taxon>Ascomycota</taxon>
        <taxon>Pezizomycotina</taxon>
        <taxon>Sordariomycetes</taxon>
        <taxon>Hypocreomycetidae</taxon>
        <taxon>Hypocreales</taxon>
        <taxon>Nectriaceae</taxon>
        <taxon>Fusarium</taxon>
        <taxon>Fusarium incarnatum-equiseti species complex</taxon>
    </lineage>
</organism>
<evidence type="ECO:0000313" key="3">
    <source>
        <dbReference type="EMBL" id="RFN44271.1"/>
    </source>
</evidence>
<dbReference type="AlphaFoldDB" id="A0A395M8R7"/>
<evidence type="ECO:0000313" key="4">
    <source>
        <dbReference type="Proteomes" id="UP000265631"/>
    </source>
</evidence>
<sequence>MKHLSLFVLAYLFTGDMAASTDFAANCVTTHVLPVITTTTCSASSSAVPTASTPNGKATIPTVPEHHSQPAVAPSAAEPSSVPDTAILDKPMHNPTTQNSGAGINSALNPPISGQSGSIIGHVSSLIKPTDSAFEPSNTPVVVSGASTTGINTRVDMMIMTGLLVCLAPVMIHL</sequence>
<dbReference type="Proteomes" id="UP000265631">
    <property type="component" value="Unassembled WGS sequence"/>
</dbReference>
<keyword evidence="4" id="KW-1185">Reference proteome</keyword>
<accession>A0A395M8R7</accession>
<keyword evidence="2" id="KW-0732">Signal</keyword>
<evidence type="ECO:0000256" key="2">
    <source>
        <dbReference type="SAM" id="SignalP"/>
    </source>
</evidence>
<feature type="compositionally biased region" description="Low complexity" evidence="1">
    <location>
        <begin position="69"/>
        <end position="81"/>
    </location>
</feature>
<evidence type="ECO:0000256" key="1">
    <source>
        <dbReference type="SAM" id="MobiDB-lite"/>
    </source>
</evidence>